<accession>B9RMU0</accession>
<evidence type="ECO:0000259" key="1">
    <source>
        <dbReference type="Pfam" id="PF26138"/>
    </source>
</evidence>
<name>B9RMU0_RICCO</name>
<dbReference type="eggNOG" id="ENOG502SYDB">
    <property type="taxonomic scope" value="Eukaryota"/>
</dbReference>
<dbReference type="InterPro" id="IPR058353">
    <property type="entry name" value="DUF8040"/>
</dbReference>
<organism evidence="2 3">
    <name type="scientific">Ricinus communis</name>
    <name type="common">Castor bean</name>
    <dbReference type="NCBI Taxonomy" id="3988"/>
    <lineage>
        <taxon>Eukaryota</taxon>
        <taxon>Viridiplantae</taxon>
        <taxon>Streptophyta</taxon>
        <taxon>Embryophyta</taxon>
        <taxon>Tracheophyta</taxon>
        <taxon>Spermatophyta</taxon>
        <taxon>Magnoliopsida</taxon>
        <taxon>eudicotyledons</taxon>
        <taxon>Gunneridae</taxon>
        <taxon>Pentapetalae</taxon>
        <taxon>rosids</taxon>
        <taxon>fabids</taxon>
        <taxon>Malpighiales</taxon>
        <taxon>Euphorbiaceae</taxon>
        <taxon>Acalyphoideae</taxon>
        <taxon>Acalypheae</taxon>
        <taxon>Ricinus</taxon>
    </lineage>
</organism>
<dbReference type="Pfam" id="PF26138">
    <property type="entry name" value="DUF8040"/>
    <property type="match status" value="1"/>
</dbReference>
<dbReference type="AlphaFoldDB" id="B9RMU0"/>
<dbReference type="Proteomes" id="UP000008311">
    <property type="component" value="Unassembled WGS sequence"/>
</dbReference>
<evidence type="ECO:0000313" key="3">
    <source>
        <dbReference type="Proteomes" id="UP000008311"/>
    </source>
</evidence>
<dbReference type="InParanoid" id="B9RMU0"/>
<proteinExistence type="predicted"/>
<dbReference type="EMBL" id="EQ973789">
    <property type="protein sequence ID" value="EEF47613.1"/>
    <property type="molecule type" value="Genomic_DNA"/>
</dbReference>
<feature type="domain" description="DUF8040" evidence="1">
    <location>
        <begin position="1"/>
        <end position="54"/>
    </location>
</feature>
<dbReference type="PANTHER" id="PTHR48464:SF1">
    <property type="entry name" value="MYB_SANT-LIKE DOMAIN-CONTAINING PROTEIN"/>
    <property type="match status" value="1"/>
</dbReference>
<reference evidence="3" key="1">
    <citation type="journal article" date="2010" name="Nat. Biotechnol.">
        <title>Draft genome sequence of the oilseed species Ricinus communis.</title>
        <authorList>
            <person name="Chan A.P."/>
            <person name="Crabtree J."/>
            <person name="Zhao Q."/>
            <person name="Lorenzi H."/>
            <person name="Orvis J."/>
            <person name="Puiu D."/>
            <person name="Melake-Berhan A."/>
            <person name="Jones K.M."/>
            <person name="Redman J."/>
            <person name="Chen G."/>
            <person name="Cahoon E.B."/>
            <person name="Gedil M."/>
            <person name="Stanke M."/>
            <person name="Haas B.J."/>
            <person name="Wortman J.R."/>
            <person name="Fraser-Liggett C.M."/>
            <person name="Ravel J."/>
            <person name="Rabinowicz P.D."/>
        </authorList>
    </citation>
    <scope>NUCLEOTIDE SEQUENCE [LARGE SCALE GENOMIC DNA]</scope>
    <source>
        <strain evidence="3">cv. Hale</strain>
    </source>
</reference>
<dbReference type="PANTHER" id="PTHR48464">
    <property type="match status" value="1"/>
</dbReference>
<dbReference type="STRING" id="3988.B9RMU0"/>
<keyword evidence="3" id="KW-1185">Reference proteome</keyword>
<sequence length="116" mass="13402">MDRGVFYKLCEMLENIGGLKPTRNMLVDEQVGLFSHHLKNKTILTNFERPGETIGFGKKVVIAEPEVWAFYLESHKKATPFMTRSLWYFEEFTMIYGKDHATGKDAQGVEDILEKI</sequence>
<gene>
    <name evidence="2" type="ORF">RCOM_1083750</name>
</gene>
<evidence type="ECO:0000313" key="2">
    <source>
        <dbReference type="EMBL" id="EEF47613.1"/>
    </source>
</evidence>
<protein>
    <recommendedName>
        <fullName evidence="1">DUF8040 domain-containing protein</fullName>
    </recommendedName>
</protein>